<reference evidence="3" key="1">
    <citation type="submission" date="2020-09" db="EMBL/GenBank/DDBJ databases">
        <title>New species isolated from human feces.</title>
        <authorList>
            <person name="Kitahara M."/>
            <person name="Shigeno Y."/>
            <person name="Shime M."/>
            <person name="Matsumoto Y."/>
            <person name="Nakamura S."/>
            <person name="Motooka D."/>
            <person name="Fukuoka S."/>
            <person name="Nishikawa H."/>
            <person name="Benno Y."/>
        </authorList>
    </citation>
    <scope>NUCLEOTIDE SEQUENCE</scope>
    <source>
        <strain evidence="3">MM50</strain>
    </source>
</reference>
<keyword evidence="2" id="KW-1133">Transmembrane helix</keyword>
<feature type="transmembrane region" description="Helical" evidence="2">
    <location>
        <begin position="1255"/>
        <end position="1278"/>
    </location>
</feature>
<feature type="transmembrane region" description="Helical" evidence="2">
    <location>
        <begin position="1224"/>
        <end position="1243"/>
    </location>
</feature>
<dbReference type="EMBL" id="AP023418">
    <property type="protein sequence ID" value="BCK82381.1"/>
    <property type="molecule type" value="Genomic_DNA"/>
</dbReference>
<feature type="transmembrane region" description="Helical" evidence="2">
    <location>
        <begin position="739"/>
        <end position="766"/>
    </location>
</feature>
<protein>
    <recommendedName>
        <fullName evidence="5">Acriflavin resistance protein</fullName>
    </recommendedName>
</protein>
<organism evidence="3 4">
    <name type="scientific">Vescimonas coprocola</name>
    <dbReference type="NCBI Taxonomy" id="2714355"/>
    <lineage>
        <taxon>Bacteria</taxon>
        <taxon>Bacillati</taxon>
        <taxon>Bacillota</taxon>
        <taxon>Clostridia</taxon>
        <taxon>Eubacteriales</taxon>
        <taxon>Oscillospiraceae</taxon>
        <taxon>Vescimonas</taxon>
    </lineage>
</organism>
<keyword evidence="2" id="KW-0812">Transmembrane</keyword>
<dbReference type="SUPFAM" id="SSF82714">
    <property type="entry name" value="Multidrug efflux transporter AcrB TolC docking domain, DN and DC subdomains"/>
    <property type="match status" value="2"/>
</dbReference>
<evidence type="ECO:0000313" key="3">
    <source>
        <dbReference type="EMBL" id="BCK82381.1"/>
    </source>
</evidence>
<dbReference type="Gene3D" id="3.30.70.1440">
    <property type="entry name" value="Multidrug efflux transporter AcrB pore domain"/>
    <property type="match status" value="2"/>
</dbReference>
<evidence type="ECO:0000256" key="1">
    <source>
        <dbReference type="SAM" id="Coils"/>
    </source>
</evidence>
<gene>
    <name evidence="3" type="ORF">MM50RIKEN_21440</name>
</gene>
<dbReference type="Gene3D" id="3.30.70.1430">
    <property type="entry name" value="Multidrug efflux transporter AcrB pore domain"/>
    <property type="match status" value="2"/>
</dbReference>
<feature type="transmembrane region" description="Helical" evidence="2">
    <location>
        <begin position="699"/>
        <end position="718"/>
    </location>
</feature>
<sequence length="1299" mass="138033">MVKFSVKKPLTVFVAVLAVLVLGVVAYLKMTPDLLPNMDFPYVVIVTTDPGASPEAVESAVTRPMEQSMSTLDQIKSVTSTSQDSVSMVVLEFEDGVNMDTVSVDIQQKINILQGSWDDGVGTPYVLKINPSMLPVQVAAVSYSGKDVTELSDFVENTLTQKLEGISGVASVTVSGTVQRQAHIILSQEKLDALTATLREAIGKTLDETASQLEGTRSQLESAKGAIRSTEESAVREAAMQALTAVQQSLTTLRSSESRLEANLKELAEIQALKVQLDAKNAVYQARMEAIRQDDSLTEEEKAEQLAAIENDPEYIQLQADLAELELRIAALNTSWEQAAEDARRWRETLEQLKEQIRRLEDDSEVASIADEVTSGVITMADGVTQLLSANVQLDSALTQLEQGLRTLESSRASALEQADLSGALNIQTITALLTAQNFSMPAGYLQENGVNYMVSVGDSISSRQELSDMVLFDLGLEGVEPVKLSDVAEIVVTDNSDEIYAKLNGDNGVIVSFNKQSAYATAEVSDNIQARCDTLEKEYDGLHFVPLMDQGDYIYIIINSILSSLGWGALFAVLILYLFLKDLRPTLITLCSIPVSVIFAVVLMYFSGVTINMISLSGLAVAVGMLVDNSVVVIENIYRLRSKGATVIQAAVSGAAQVVGAITASTLTTVCVFLPIVFVEGITKQLFTDLALTMTYSLLASLIVALTLVPAMASGMLKKEKAVKAGLLERVYPAYRRAVGWSLGHKTVVLLLAVVLLAGSAWGAVSRGFVFMPQIDMNNISLTVTMPEGISREEAVALADEVVRRAGTVENVDAVGAMMSSGSGMDMSSMMGGSGGAYDVTAYVTMPEGASGAKAGKAIKELCADLPCQVTASGSMDSMSTYLAGSGVSLKVYGDDMEDLQTSAKALAAALKTVEGTGEVSDGLEEATTVLHISVDRNAAMEKGVTVAQVYMAVASALTNTSASSGLTLDGLEMEVSVQSPEESRMTREKLMDLEITPSSGTNLDSMSNISGMSGSTSSMGGMSALAGGSTFSGGSALTDAAGQEVSSFRLGDVATIEETVSLGSIQREQQRRCVTVTAEVAEGYNVTKVTAAAQTAVAGVDLPQGITARFSGENEAIMDAMGQLLLMLGLGVLLVYLVMVAQFQSLRSPLIVMFTIPLAFTGGFLALLISGIELSVVSLIGFVMLVGVIVNNGIVLVDYINQLRLSGMERREAIVEAGVTRLRPILMTSMTTVLGLVVMAFGGDAGTALMQPVALVCIGGLLYATLMTLLVVPCMYDLLSRRELRKVEETDLQTLDI</sequence>
<feature type="transmembrane region" description="Helical" evidence="2">
    <location>
        <begin position="1178"/>
        <end position="1203"/>
    </location>
</feature>
<feature type="transmembrane region" description="Helical" evidence="2">
    <location>
        <begin position="656"/>
        <end position="679"/>
    </location>
</feature>
<feature type="transmembrane region" description="Helical" evidence="2">
    <location>
        <begin position="614"/>
        <end position="635"/>
    </location>
</feature>
<dbReference type="SUPFAM" id="SSF82693">
    <property type="entry name" value="Multidrug efflux transporter AcrB pore domain, PN1, PN2, PC1 and PC2 subdomains"/>
    <property type="match status" value="2"/>
</dbReference>
<dbReference type="KEGG" id="vcop:MM50RIKEN_21440"/>
<dbReference type="Gene3D" id="3.30.70.1320">
    <property type="entry name" value="Multidrug efflux transporter AcrB pore domain like"/>
    <property type="match status" value="2"/>
</dbReference>
<dbReference type="GO" id="GO:0005886">
    <property type="term" value="C:plasma membrane"/>
    <property type="evidence" value="ECO:0007669"/>
    <property type="project" value="TreeGrafter"/>
</dbReference>
<dbReference type="Proteomes" id="UP000681035">
    <property type="component" value="Chromosome"/>
</dbReference>
<keyword evidence="2" id="KW-0472">Membrane</keyword>
<evidence type="ECO:0000313" key="4">
    <source>
        <dbReference type="Proteomes" id="UP000681035"/>
    </source>
</evidence>
<feature type="transmembrane region" description="Helical" evidence="2">
    <location>
        <begin position="1152"/>
        <end position="1172"/>
    </location>
</feature>
<dbReference type="Pfam" id="PF00873">
    <property type="entry name" value="ACR_tran"/>
    <property type="match status" value="3"/>
</dbReference>
<name>A0A810QA09_9FIRM</name>
<dbReference type="Gene3D" id="1.20.1640.10">
    <property type="entry name" value="Multidrug efflux transporter AcrB transmembrane domain"/>
    <property type="match status" value="4"/>
</dbReference>
<feature type="transmembrane region" description="Helical" evidence="2">
    <location>
        <begin position="554"/>
        <end position="581"/>
    </location>
</feature>
<dbReference type="InterPro" id="IPR001036">
    <property type="entry name" value="Acrflvin-R"/>
</dbReference>
<dbReference type="PANTHER" id="PTHR32063:SF0">
    <property type="entry name" value="SWARMING MOTILITY PROTEIN SWRC"/>
    <property type="match status" value="1"/>
</dbReference>
<feature type="coiled-coil region" evidence="1">
    <location>
        <begin position="315"/>
        <end position="370"/>
    </location>
</feature>
<keyword evidence="1" id="KW-0175">Coiled coil</keyword>
<accession>A0A810QA09</accession>
<dbReference type="SUPFAM" id="SSF82866">
    <property type="entry name" value="Multidrug efflux transporter AcrB transmembrane domain"/>
    <property type="match status" value="2"/>
</dbReference>
<dbReference type="PANTHER" id="PTHR32063">
    <property type="match status" value="1"/>
</dbReference>
<proteinExistence type="predicted"/>
<dbReference type="InterPro" id="IPR027463">
    <property type="entry name" value="AcrB_DN_DC_subdom"/>
</dbReference>
<dbReference type="GO" id="GO:0042910">
    <property type="term" value="F:xenobiotic transmembrane transporter activity"/>
    <property type="evidence" value="ECO:0007669"/>
    <property type="project" value="TreeGrafter"/>
</dbReference>
<feature type="transmembrane region" description="Helical" evidence="2">
    <location>
        <begin position="588"/>
        <end position="608"/>
    </location>
</feature>
<dbReference type="Gene3D" id="3.30.2090.10">
    <property type="entry name" value="Multidrug efflux transporter AcrB TolC docking domain, DN and DC subdomains"/>
    <property type="match status" value="4"/>
</dbReference>
<evidence type="ECO:0000256" key="2">
    <source>
        <dbReference type="SAM" id="Phobius"/>
    </source>
</evidence>
<feature type="transmembrane region" description="Helical" evidence="2">
    <location>
        <begin position="1122"/>
        <end position="1140"/>
    </location>
</feature>
<evidence type="ECO:0008006" key="5">
    <source>
        <dbReference type="Google" id="ProtNLM"/>
    </source>
</evidence>
<keyword evidence="4" id="KW-1185">Reference proteome</keyword>
<dbReference type="RefSeq" id="WP_213540944.1">
    <property type="nucleotide sequence ID" value="NZ_AP023418.1"/>
</dbReference>